<dbReference type="InterPro" id="IPR011049">
    <property type="entry name" value="Serralysin-like_metalloprot_C"/>
</dbReference>
<dbReference type="Gene3D" id="2.150.10.10">
    <property type="entry name" value="Serralysin-like metalloprotease, C-terminal"/>
    <property type="match status" value="3"/>
</dbReference>
<dbReference type="PRINTS" id="PR00313">
    <property type="entry name" value="CABNDNGRPT"/>
</dbReference>
<dbReference type="PANTHER" id="PTHR38340:SF1">
    <property type="entry name" value="S-LAYER PROTEIN"/>
    <property type="match status" value="1"/>
</dbReference>
<protein>
    <recommendedName>
        <fullName evidence="5">Hemolysin-type calcium-binding repeat-containing protein</fullName>
    </recommendedName>
</protein>
<feature type="signal peptide" evidence="3">
    <location>
        <begin position="1"/>
        <end position="31"/>
    </location>
</feature>
<comment type="subcellular location">
    <subcellularLocation>
        <location evidence="1">Secreted</location>
    </subcellularLocation>
</comment>
<dbReference type="RefSeq" id="WP_204296687.1">
    <property type="nucleotide sequence ID" value="NZ_BAAAGQ010000005.1"/>
</dbReference>
<gene>
    <name evidence="4" type="ORF">Aca07nite_36680</name>
</gene>
<proteinExistence type="predicted"/>
<evidence type="ECO:0008006" key="5">
    <source>
        <dbReference type="Google" id="ProtNLM"/>
    </source>
</evidence>
<comment type="caution">
    <text evidence="4">The sequence shown here is derived from an EMBL/GenBank/DDBJ whole genome shotgun (WGS) entry which is preliminary data.</text>
</comment>
<evidence type="ECO:0000256" key="2">
    <source>
        <dbReference type="ARBA" id="ARBA00022525"/>
    </source>
</evidence>
<dbReference type="InterPro" id="IPR050557">
    <property type="entry name" value="RTX_toxin/Mannuronan_C5-epim"/>
</dbReference>
<dbReference type="PANTHER" id="PTHR38340">
    <property type="entry name" value="S-LAYER PROTEIN"/>
    <property type="match status" value="1"/>
</dbReference>
<evidence type="ECO:0000256" key="1">
    <source>
        <dbReference type="ARBA" id="ARBA00004613"/>
    </source>
</evidence>
<sequence length="412" mass="41152">MFLISRRMLAVIGVSAAAVASTAFLGAPAQAAAGGAAKVVGSKTVQFRAVTGKSNGLTITISGRTVTLDDKVAITPGKGCKAVSGDRTKVRCTTSAKTAKLDVNLGDKNDWVRNKTSVYLLATGSLGNDTLIGGAAGEELRGGGGNDTLYGNGGIDKLYGEGGNDTLRGGTGYDQIYAGTGNDRAYGEAGDDIIEGASGIDVVLGGAGGDLVRGGSGNDSIYGEAGEDFLIGEDGDDRILGGADADSVLAGAGRDVVYAGAGEVTFTDEEGEFVFGDYVDGGAGDDRLFGEGDVDVLFGSEGDDLIDAGTGDDVAFGEGGNDAIHGSDGDDILVNEDVDENDAPIGSSTATDLVNGGAHATIGDICLVTPGARTAGCELFEFPEKTGALSVAPSAEVATILGRVAKIQAAHS</sequence>
<dbReference type="SUPFAM" id="SSF51120">
    <property type="entry name" value="beta-Roll"/>
    <property type="match status" value="3"/>
</dbReference>
<name>A0ABQ3WJH5_9ACTN</name>
<dbReference type="EMBL" id="BOMF01000071">
    <property type="protein sequence ID" value="GID46393.1"/>
    <property type="molecule type" value="Genomic_DNA"/>
</dbReference>
<evidence type="ECO:0000256" key="3">
    <source>
        <dbReference type="SAM" id="SignalP"/>
    </source>
</evidence>
<dbReference type="InterPro" id="IPR001343">
    <property type="entry name" value="Hemolysn_Ca-bd"/>
</dbReference>
<keyword evidence="3" id="KW-0732">Signal</keyword>
<accession>A0ABQ3WJH5</accession>
<organism evidence="4">
    <name type="scientific">Actinoplanes campanulatus</name>
    <dbReference type="NCBI Taxonomy" id="113559"/>
    <lineage>
        <taxon>Bacteria</taxon>
        <taxon>Bacillati</taxon>
        <taxon>Actinomycetota</taxon>
        <taxon>Actinomycetes</taxon>
        <taxon>Micromonosporales</taxon>
        <taxon>Micromonosporaceae</taxon>
        <taxon>Actinoplanes</taxon>
    </lineage>
</organism>
<dbReference type="Pfam" id="PF00353">
    <property type="entry name" value="HemolysinCabind"/>
    <property type="match status" value="4"/>
</dbReference>
<keyword evidence="2" id="KW-0964">Secreted</keyword>
<evidence type="ECO:0000313" key="4">
    <source>
        <dbReference type="EMBL" id="GID46393.1"/>
    </source>
</evidence>
<feature type="chain" id="PRO_5046377713" description="Hemolysin-type calcium-binding repeat-containing protein" evidence="3">
    <location>
        <begin position="32"/>
        <end position="412"/>
    </location>
</feature>
<reference evidence="4" key="1">
    <citation type="submission" date="2021-01" db="EMBL/GenBank/DDBJ databases">
        <title>Whole genome shotgun sequence of Actinoplanes capillaceus NBRC 16408.</title>
        <authorList>
            <person name="Komaki H."/>
            <person name="Tamura T."/>
        </authorList>
    </citation>
    <scope>NUCLEOTIDE SEQUENCE [LARGE SCALE GENOMIC DNA]</scope>
    <source>
        <strain evidence="4">NBRC 16408</strain>
    </source>
</reference>